<dbReference type="GO" id="GO:0003676">
    <property type="term" value="F:nucleic acid binding"/>
    <property type="evidence" value="ECO:0007669"/>
    <property type="project" value="InterPro"/>
</dbReference>
<evidence type="ECO:0000313" key="3">
    <source>
        <dbReference type="Proteomes" id="UP000034794"/>
    </source>
</evidence>
<dbReference type="GO" id="GO:0008270">
    <property type="term" value="F:zinc ion binding"/>
    <property type="evidence" value="ECO:0007669"/>
    <property type="project" value="InterPro"/>
</dbReference>
<organism evidence="2 3">
    <name type="scientific">Candidatus Collierbacteria bacterium GW2011_GWA2_46_26</name>
    <dbReference type="NCBI Taxonomy" id="1618381"/>
    <lineage>
        <taxon>Bacteria</taxon>
        <taxon>Candidatus Collieribacteriota</taxon>
    </lineage>
</organism>
<name>A0A0G1PJW4_9BACT</name>
<dbReference type="EMBL" id="LCMI01000006">
    <property type="protein sequence ID" value="KKU33041.1"/>
    <property type="molecule type" value="Genomic_DNA"/>
</dbReference>
<sequence>MDMCLNCGQNLNRHQFKYCSNLCQSKKRQLEYIEKWQKGNADGSSGLATKNISRYLKHYLEEKSGNKCSLCGWKEKNVKTGKVPLEIDHINGIAEDNREENLRIICPNCHSLSPNFRNLNKGRGRSWRTKKYLKNK</sequence>
<feature type="domain" description="HNH" evidence="1">
    <location>
        <begin position="68"/>
        <end position="111"/>
    </location>
</feature>
<dbReference type="InterPro" id="IPR003615">
    <property type="entry name" value="HNH_nuc"/>
</dbReference>
<dbReference type="Pfam" id="PF01844">
    <property type="entry name" value="HNH"/>
    <property type="match status" value="1"/>
</dbReference>
<dbReference type="CDD" id="cd00085">
    <property type="entry name" value="HNHc"/>
    <property type="match status" value="1"/>
</dbReference>
<reference evidence="2 3" key="1">
    <citation type="journal article" date="2015" name="Nature">
        <title>rRNA introns, odd ribosomes, and small enigmatic genomes across a large radiation of phyla.</title>
        <authorList>
            <person name="Brown C.T."/>
            <person name="Hug L.A."/>
            <person name="Thomas B.C."/>
            <person name="Sharon I."/>
            <person name="Castelle C.J."/>
            <person name="Singh A."/>
            <person name="Wilkins M.J."/>
            <person name="Williams K.H."/>
            <person name="Banfield J.F."/>
        </authorList>
    </citation>
    <scope>NUCLEOTIDE SEQUENCE [LARGE SCALE GENOMIC DNA]</scope>
</reference>
<dbReference type="InterPro" id="IPR002711">
    <property type="entry name" value="HNH"/>
</dbReference>
<keyword evidence="2" id="KW-0378">Hydrolase</keyword>
<keyword evidence="2" id="KW-0540">Nuclease</keyword>
<dbReference type="Proteomes" id="UP000034794">
    <property type="component" value="Unassembled WGS sequence"/>
</dbReference>
<protein>
    <submittedName>
        <fullName evidence="2">H-N-H endonuclease F-TflIV</fullName>
    </submittedName>
</protein>
<accession>A0A0G1PJW4</accession>
<dbReference type="GO" id="GO:0004519">
    <property type="term" value="F:endonuclease activity"/>
    <property type="evidence" value="ECO:0007669"/>
    <property type="project" value="UniProtKB-KW"/>
</dbReference>
<gene>
    <name evidence="2" type="ORF">UX47_C0006G0012</name>
</gene>
<evidence type="ECO:0000313" key="2">
    <source>
        <dbReference type="EMBL" id="KKU33041.1"/>
    </source>
</evidence>
<dbReference type="Gene3D" id="1.10.30.50">
    <property type="match status" value="1"/>
</dbReference>
<keyword evidence="2" id="KW-0255">Endonuclease</keyword>
<comment type="caution">
    <text evidence="2">The sequence shown here is derived from an EMBL/GenBank/DDBJ whole genome shotgun (WGS) entry which is preliminary data.</text>
</comment>
<evidence type="ECO:0000259" key="1">
    <source>
        <dbReference type="Pfam" id="PF01844"/>
    </source>
</evidence>
<proteinExistence type="predicted"/>
<dbReference type="AlphaFoldDB" id="A0A0G1PJW4"/>